<feature type="chain" id="PRO_5042889596" evidence="2">
    <location>
        <begin position="20"/>
        <end position="411"/>
    </location>
</feature>
<dbReference type="Pfam" id="PF07676">
    <property type="entry name" value="PD40"/>
    <property type="match status" value="1"/>
</dbReference>
<keyword evidence="4" id="KW-1185">Reference proteome</keyword>
<dbReference type="Gene3D" id="2.130.10.10">
    <property type="entry name" value="YVTN repeat-like/Quinoprotein amine dehydrogenase"/>
    <property type="match status" value="2"/>
</dbReference>
<protein>
    <submittedName>
        <fullName evidence="3">Uncharacterized protein</fullName>
    </submittedName>
</protein>
<name>A0AAN6M105_9PLEO</name>
<organism evidence="3 4">
    <name type="scientific">Pseudopithomyces chartarum</name>
    <dbReference type="NCBI Taxonomy" id="1892770"/>
    <lineage>
        <taxon>Eukaryota</taxon>
        <taxon>Fungi</taxon>
        <taxon>Dikarya</taxon>
        <taxon>Ascomycota</taxon>
        <taxon>Pezizomycotina</taxon>
        <taxon>Dothideomycetes</taxon>
        <taxon>Pleosporomycetidae</taxon>
        <taxon>Pleosporales</taxon>
        <taxon>Massarineae</taxon>
        <taxon>Didymosphaeriaceae</taxon>
        <taxon>Pseudopithomyces</taxon>
    </lineage>
</organism>
<dbReference type="InterPro" id="IPR036322">
    <property type="entry name" value="WD40_repeat_dom_sf"/>
</dbReference>
<sequence length="411" mass="46066">MIGAYVFLYATGLILPVYSAVLPGVKTVLVNNVLVPKTKTNFAKDNITARWAAGYPKEWGSEDYYYQINDPEPDDNFHFAFAEDGKVLALTNSTHAKIFDLSKNTSVTTFPLDGPTKNFVTDLKIWPAAQGGYELFAGYAAYQYDIPKVTHRQSIDSDLTPVGTPIVYQGPIGAISKEGKMASLTGYIYDLTTTDNTPIATIEGQPDLTDFSFNPDGVRLASVSWHAMTADLWNATSGQKVFEFPSTQSQNWAARFSPDGKYILFVLGSPKNTIQIYQSANLSAAPIEIKGFNDWPRNFAWSPTGEQLAVGDPNRLRIFNIPSQKIIQTWEVDVLGYPIPPTDISWADGGKKISWIWREAKYLYDFETNIEWYWNYRTTDHSWGPSGFFYAKDQGYAITADGDSTVRFWKL</sequence>
<dbReference type="AlphaFoldDB" id="A0AAN6M105"/>
<dbReference type="PROSITE" id="PS50082">
    <property type="entry name" value="WD_REPEATS_2"/>
    <property type="match status" value="1"/>
</dbReference>
<evidence type="ECO:0000256" key="2">
    <source>
        <dbReference type="SAM" id="SignalP"/>
    </source>
</evidence>
<feature type="repeat" description="WD" evidence="1">
    <location>
        <begin position="378"/>
        <end position="411"/>
    </location>
</feature>
<dbReference type="InterPro" id="IPR015943">
    <property type="entry name" value="WD40/YVTN_repeat-like_dom_sf"/>
</dbReference>
<gene>
    <name evidence="3" type="ORF">GRF29_28g1251539</name>
</gene>
<comment type="caution">
    <text evidence="3">The sequence shown here is derived from an EMBL/GenBank/DDBJ whole genome shotgun (WGS) entry which is preliminary data.</text>
</comment>
<accession>A0AAN6M105</accession>
<dbReference type="Proteomes" id="UP001280581">
    <property type="component" value="Unassembled WGS sequence"/>
</dbReference>
<dbReference type="EMBL" id="WVTA01000004">
    <property type="protein sequence ID" value="KAK3213858.1"/>
    <property type="molecule type" value="Genomic_DNA"/>
</dbReference>
<proteinExistence type="predicted"/>
<feature type="signal peptide" evidence="2">
    <location>
        <begin position="1"/>
        <end position="19"/>
    </location>
</feature>
<dbReference type="SUPFAM" id="SSF50978">
    <property type="entry name" value="WD40 repeat-like"/>
    <property type="match status" value="1"/>
</dbReference>
<dbReference type="InterPro" id="IPR011659">
    <property type="entry name" value="WD40"/>
</dbReference>
<evidence type="ECO:0000313" key="3">
    <source>
        <dbReference type="EMBL" id="KAK3213858.1"/>
    </source>
</evidence>
<dbReference type="InterPro" id="IPR001680">
    <property type="entry name" value="WD40_rpt"/>
</dbReference>
<evidence type="ECO:0000256" key="1">
    <source>
        <dbReference type="PROSITE-ProRule" id="PRU00221"/>
    </source>
</evidence>
<dbReference type="PANTHER" id="PTHR19879">
    <property type="entry name" value="TRANSCRIPTION INITIATION FACTOR TFIID"/>
    <property type="match status" value="1"/>
</dbReference>
<keyword evidence="1" id="KW-0853">WD repeat</keyword>
<dbReference type="PROSITE" id="PS50294">
    <property type="entry name" value="WD_REPEATS_REGION"/>
    <property type="match status" value="1"/>
</dbReference>
<keyword evidence="2" id="KW-0732">Signal</keyword>
<evidence type="ECO:0000313" key="4">
    <source>
        <dbReference type="Proteomes" id="UP001280581"/>
    </source>
</evidence>
<reference evidence="3 4" key="1">
    <citation type="submission" date="2021-02" db="EMBL/GenBank/DDBJ databases">
        <title>Genome assembly of Pseudopithomyces chartarum.</title>
        <authorList>
            <person name="Jauregui R."/>
            <person name="Singh J."/>
            <person name="Voisey C."/>
        </authorList>
    </citation>
    <scope>NUCLEOTIDE SEQUENCE [LARGE SCALE GENOMIC DNA]</scope>
    <source>
        <strain evidence="3 4">AGR01</strain>
    </source>
</reference>
<dbReference type="SMART" id="SM00320">
    <property type="entry name" value="WD40"/>
    <property type="match status" value="4"/>
</dbReference>
<dbReference type="PANTHER" id="PTHR19879:SF9">
    <property type="entry name" value="TRANSCRIPTION INITIATION FACTOR TFIID SUBUNIT 5"/>
    <property type="match status" value="1"/>
</dbReference>